<gene>
    <name evidence="1" type="ORF">K4G66_29640</name>
</gene>
<reference evidence="1" key="1">
    <citation type="journal article" date="2023" name="Comput. Struct. Biotechnol. J.">
        <title>Discovery of a novel marine Bacteroidetes with a rich repertoire of carbohydrate-active enzymes.</title>
        <authorList>
            <person name="Chen B."/>
            <person name="Liu G."/>
            <person name="Chen Q."/>
            <person name="Wang H."/>
            <person name="Liu L."/>
            <person name="Tang K."/>
        </authorList>
    </citation>
    <scope>NUCLEOTIDE SEQUENCE</scope>
    <source>
        <strain evidence="1">TK19036</strain>
    </source>
</reference>
<accession>A0AA49GN84</accession>
<sequence>MNKRKKLRFSQHHKVLIPFLLNLLLSVVVNIAWGQGSTVPLNNDYYHLVSRYEILNGKQASLFDSNTRPYRRSSLGSFLDSLDFIGSSADQFNIQYLRNDNWAFTDSLTTEVNPPVLKYFYQRPSDFWHVKTKGLLLHVNPVLHFEVGKDDQPGTPFINTRGIQLHGTIDDKIGFYTYIGENQMVMPSYANDYVRETLTLPYQGFWKGYGERGVDFLNTRGHINFAASQHVQLELGYGKHFIGNGYRSLILSDFSNNYAYFRGEVNVWKIHYTYLLGQLTADIIGNRTGLFGTMSFPIKHFAFHRVGVDISDNINLGLFETIVYGDENERFDARYLNPFVFYRAVEQQNGSNGNALVGLDADWILGRHWNIYGQFVLDELIVGELRDNQGWWGNKYAVQIGGKYIDALTIKNLDLQVEYNRVRPYTYAHEDLYRAYTHYRQPLAHPLGANLQETVFIARYQPFGRLSLQARWLQAQYGADTPNSNWGHNILLDNRTREQDYGNELQQGVKTELTMLEGIATYQVWHDIFVDLRLLRRHEYAEATNLDRTTNYTSVGVRVNIDRVRYDY</sequence>
<evidence type="ECO:0008006" key="2">
    <source>
        <dbReference type="Google" id="ProtNLM"/>
    </source>
</evidence>
<evidence type="ECO:0000313" key="1">
    <source>
        <dbReference type="EMBL" id="WKN36528.1"/>
    </source>
</evidence>
<organism evidence="1">
    <name type="scientific">Roseihalotalea indica</name>
    <dbReference type="NCBI Taxonomy" id="2867963"/>
    <lineage>
        <taxon>Bacteria</taxon>
        <taxon>Pseudomonadati</taxon>
        <taxon>Bacteroidota</taxon>
        <taxon>Cytophagia</taxon>
        <taxon>Cytophagales</taxon>
        <taxon>Catalimonadaceae</taxon>
        <taxon>Roseihalotalea</taxon>
    </lineage>
</organism>
<proteinExistence type="predicted"/>
<dbReference type="InterPro" id="IPR038636">
    <property type="entry name" value="Wzi_sf"/>
</dbReference>
<dbReference type="EMBL" id="CP120682">
    <property type="protein sequence ID" value="WKN36528.1"/>
    <property type="molecule type" value="Genomic_DNA"/>
</dbReference>
<dbReference type="Gene3D" id="2.40.160.130">
    <property type="entry name" value="Capsule assembly protein Wzi"/>
    <property type="match status" value="1"/>
</dbReference>
<reference evidence="1" key="2">
    <citation type="journal article" date="2024" name="Antonie Van Leeuwenhoek">
        <title>Roseihalotalea indica gen. nov., sp. nov., a halophilic Bacteroidetes from mesopelagic Southwest Indian Ocean with higher carbohydrate metabolic potential.</title>
        <authorList>
            <person name="Chen B."/>
            <person name="Zhang M."/>
            <person name="Lin D."/>
            <person name="Ye J."/>
            <person name="Tang K."/>
        </authorList>
    </citation>
    <scope>NUCLEOTIDE SEQUENCE</scope>
    <source>
        <strain evidence="1">TK19036</strain>
    </source>
</reference>
<name>A0AA49GN84_9BACT</name>
<protein>
    <recommendedName>
        <fullName evidence="2">Capsule assembly Wzi family protein</fullName>
    </recommendedName>
</protein>
<dbReference type="AlphaFoldDB" id="A0AA49GN84"/>